<organism evidence="2 3">
    <name type="scientific">Paractinoplanes abujensis</name>
    <dbReference type="NCBI Taxonomy" id="882441"/>
    <lineage>
        <taxon>Bacteria</taxon>
        <taxon>Bacillati</taxon>
        <taxon>Actinomycetota</taxon>
        <taxon>Actinomycetes</taxon>
        <taxon>Micromonosporales</taxon>
        <taxon>Micromonosporaceae</taxon>
        <taxon>Paractinoplanes</taxon>
    </lineage>
</organism>
<dbReference type="InterPro" id="IPR036291">
    <property type="entry name" value="NAD(P)-bd_dom_sf"/>
</dbReference>
<dbReference type="PRINTS" id="PR00080">
    <property type="entry name" value="SDRFAMILY"/>
</dbReference>
<dbReference type="PANTHER" id="PTHR42760">
    <property type="entry name" value="SHORT-CHAIN DEHYDROGENASES/REDUCTASES FAMILY MEMBER"/>
    <property type="match status" value="1"/>
</dbReference>
<keyword evidence="3" id="KW-1185">Reference proteome</keyword>
<dbReference type="Pfam" id="PF13561">
    <property type="entry name" value="adh_short_C2"/>
    <property type="match status" value="1"/>
</dbReference>
<dbReference type="SUPFAM" id="SSF51735">
    <property type="entry name" value="NAD(P)-binding Rossmann-fold domains"/>
    <property type="match status" value="1"/>
</dbReference>
<reference evidence="2 3" key="1">
    <citation type="submission" date="2020-08" db="EMBL/GenBank/DDBJ databases">
        <title>Sequencing the genomes of 1000 actinobacteria strains.</title>
        <authorList>
            <person name="Klenk H.-P."/>
        </authorList>
    </citation>
    <scope>NUCLEOTIDE SEQUENCE [LARGE SCALE GENOMIC DNA]</scope>
    <source>
        <strain evidence="2 3">DSM 45518</strain>
    </source>
</reference>
<dbReference type="PANTHER" id="PTHR42760:SF53">
    <property type="entry name" value="BLR4183 PROTEIN"/>
    <property type="match status" value="1"/>
</dbReference>
<comment type="similarity">
    <text evidence="1">Belongs to the short-chain dehydrogenases/reductases (SDR) family.</text>
</comment>
<dbReference type="PRINTS" id="PR00081">
    <property type="entry name" value="GDHRDH"/>
</dbReference>
<name>A0A7W7CRV6_9ACTN</name>
<comment type="caution">
    <text evidence="2">The sequence shown here is derived from an EMBL/GenBank/DDBJ whole genome shotgun (WGS) entry which is preliminary data.</text>
</comment>
<sequence>MSKIALITGGNRGLGRATAVKLLDAGFEVIYTYRDDPGEKLDAVALPLTVGDLNTYDAFVTELRGVLRDRYGRENFDILINNAGVGLGATIEQATVDDFDRMMNVHLRGMVFLTQKLLPLIADNGKIINLSTGLARFTGEGLYAIYGALKSAVETFTRYLAREVGPRGITANTIAPGATATEFGGGGLQDENVQKHLAAANVMGRMGQPDDIAGAIVALVGEGTQWITAQRIEVSGGMLI</sequence>
<accession>A0A7W7CRV6</accession>
<dbReference type="Gene3D" id="3.40.50.720">
    <property type="entry name" value="NAD(P)-binding Rossmann-like Domain"/>
    <property type="match status" value="1"/>
</dbReference>
<dbReference type="RefSeq" id="WP_184952192.1">
    <property type="nucleotide sequence ID" value="NZ_BOMC01000056.1"/>
</dbReference>
<evidence type="ECO:0000313" key="3">
    <source>
        <dbReference type="Proteomes" id="UP000542742"/>
    </source>
</evidence>
<evidence type="ECO:0000313" key="2">
    <source>
        <dbReference type="EMBL" id="MBB4693599.1"/>
    </source>
</evidence>
<protein>
    <submittedName>
        <fullName evidence="2">NAD(P)-dependent dehydrogenase (Short-subunit alcohol dehydrogenase family)</fullName>
    </submittedName>
</protein>
<dbReference type="AlphaFoldDB" id="A0A7W7CRV6"/>
<gene>
    <name evidence="2" type="ORF">BKA14_003747</name>
</gene>
<evidence type="ECO:0000256" key="1">
    <source>
        <dbReference type="ARBA" id="ARBA00006484"/>
    </source>
</evidence>
<dbReference type="InterPro" id="IPR002347">
    <property type="entry name" value="SDR_fam"/>
</dbReference>
<dbReference type="GO" id="GO:0016616">
    <property type="term" value="F:oxidoreductase activity, acting on the CH-OH group of donors, NAD or NADP as acceptor"/>
    <property type="evidence" value="ECO:0007669"/>
    <property type="project" value="TreeGrafter"/>
</dbReference>
<dbReference type="Proteomes" id="UP000542742">
    <property type="component" value="Unassembled WGS sequence"/>
</dbReference>
<proteinExistence type="inferred from homology"/>
<dbReference type="EMBL" id="JACHMF010000001">
    <property type="protein sequence ID" value="MBB4693599.1"/>
    <property type="molecule type" value="Genomic_DNA"/>
</dbReference>
<dbReference type="GO" id="GO:0030497">
    <property type="term" value="P:fatty acid elongation"/>
    <property type="evidence" value="ECO:0007669"/>
    <property type="project" value="TreeGrafter"/>
</dbReference>